<dbReference type="PANTHER" id="PTHR15422:SF24">
    <property type="entry name" value="DOMON RELATED DOMAIN-CONTAINING PROTEIN"/>
    <property type="match status" value="1"/>
</dbReference>
<feature type="transmembrane region" description="Helical" evidence="11">
    <location>
        <begin position="190"/>
        <end position="209"/>
    </location>
</feature>
<sequence length="304" mass="34498">MHVVAWKLLFLTMPIALIIINVVTSVSSSQQHVESIGCPTNNEEHILKVSRKVMFEITVHGIIFWTSMGFLVPVGILAIRMSTNREECGKRQQVLFYILSVLMVTAGALMSIKNFNNSFNNYHQRLGVALYGIIWVQALTAALRSCRGSKARSAWFFTHWLLGTMVSILGVINIYTGLEALHEKTSASTKLWTIILTAHICLMVFIYLFQDKWLQLQLQKQEPVLRLEPVIMDLPQGHDLLDGLSWTRSSCSLASLARDILEKVDGRPCLGSFPHTPIDWHNILFEIIPYVNRVDIRDNSRHKG</sequence>
<evidence type="ECO:0000256" key="3">
    <source>
        <dbReference type="ARBA" id="ARBA00022448"/>
    </source>
</evidence>
<dbReference type="GO" id="GO:0140575">
    <property type="term" value="F:transmembrane monodehydroascorbate reductase activity"/>
    <property type="evidence" value="ECO:0007669"/>
    <property type="project" value="InterPro"/>
</dbReference>
<evidence type="ECO:0000256" key="7">
    <source>
        <dbReference type="ARBA" id="ARBA00022982"/>
    </source>
</evidence>
<keyword evidence="15" id="KW-1185">Reference proteome</keyword>
<dbReference type="GO" id="GO:0008168">
    <property type="term" value="F:methyltransferase activity"/>
    <property type="evidence" value="ECO:0007669"/>
    <property type="project" value="UniProtKB-KW"/>
</dbReference>
<dbReference type="CDD" id="cd08760">
    <property type="entry name" value="Cyt_b561_FRRS1_like"/>
    <property type="match status" value="1"/>
</dbReference>
<feature type="transmembrane region" description="Helical" evidence="11">
    <location>
        <begin position="124"/>
        <end position="143"/>
    </location>
</feature>
<keyword evidence="8 11" id="KW-1133">Transmembrane helix</keyword>
<proteinExistence type="predicted"/>
<dbReference type="InterPro" id="IPR045150">
    <property type="entry name" value="CYB561D1/2"/>
</dbReference>
<feature type="signal peptide" evidence="12">
    <location>
        <begin position="1"/>
        <end position="25"/>
    </location>
</feature>
<reference evidence="14" key="1">
    <citation type="submission" date="2019-09" db="EMBL/GenBank/DDBJ databases">
        <title>Draft genome information of white flower Hibiscus syriacus.</title>
        <authorList>
            <person name="Kim Y.-M."/>
        </authorList>
    </citation>
    <scope>NUCLEOTIDE SEQUENCE [LARGE SCALE GENOMIC DNA]</scope>
    <source>
        <strain evidence="14">YM2019G1</strain>
    </source>
</reference>
<dbReference type="PROSITE" id="PS50939">
    <property type="entry name" value="CYTOCHROME_B561"/>
    <property type="match status" value="1"/>
</dbReference>
<feature type="transmembrane region" description="Helical" evidence="11">
    <location>
        <begin position="155"/>
        <end position="178"/>
    </location>
</feature>
<keyword evidence="12" id="KW-0732">Signal</keyword>
<dbReference type="Gene3D" id="1.20.120.1770">
    <property type="match status" value="1"/>
</dbReference>
<evidence type="ECO:0000313" key="14">
    <source>
        <dbReference type="EMBL" id="KAE8695228.1"/>
    </source>
</evidence>
<dbReference type="GO" id="GO:0046872">
    <property type="term" value="F:metal ion binding"/>
    <property type="evidence" value="ECO:0007669"/>
    <property type="project" value="UniProtKB-KW"/>
</dbReference>
<evidence type="ECO:0000259" key="13">
    <source>
        <dbReference type="PROSITE" id="PS50939"/>
    </source>
</evidence>
<evidence type="ECO:0000256" key="11">
    <source>
        <dbReference type="SAM" id="Phobius"/>
    </source>
</evidence>
<protein>
    <submittedName>
        <fullName evidence="14">tRNA-methyltransferase</fullName>
    </submittedName>
</protein>
<dbReference type="GO" id="GO:0032259">
    <property type="term" value="P:methylation"/>
    <property type="evidence" value="ECO:0007669"/>
    <property type="project" value="UniProtKB-KW"/>
</dbReference>
<evidence type="ECO:0000256" key="8">
    <source>
        <dbReference type="ARBA" id="ARBA00022989"/>
    </source>
</evidence>
<dbReference type="EMBL" id="VEPZ02001092">
    <property type="protein sequence ID" value="KAE8695228.1"/>
    <property type="molecule type" value="Genomic_DNA"/>
</dbReference>
<evidence type="ECO:0000256" key="12">
    <source>
        <dbReference type="SAM" id="SignalP"/>
    </source>
</evidence>
<evidence type="ECO:0000256" key="10">
    <source>
        <dbReference type="ARBA" id="ARBA00023136"/>
    </source>
</evidence>
<evidence type="ECO:0000256" key="4">
    <source>
        <dbReference type="ARBA" id="ARBA00022617"/>
    </source>
</evidence>
<dbReference type="Proteomes" id="UP000436088">
    <property type="component" value="Unassembled WGS sequence"/>
</dbReference>
<feature type="transmembrane region" description="Helical" evidence="11">
    <location>
        <begin position="62"/>
        <end position="82"/>
    </location>
</feature>
<comment type="cofactor">
    <cofactor evidence="1">
        <name>heme b</name>
        <dbReference type="ChEBI" id="CHEBI:60344"/>
    </cofactor>
</comment>
<dbReference type="AlphaFoldDB" id="A0A6A2ZTI6"/>
<evidence type="ECO:0000256" key="1">
    <source>
        <dbReference type="ARBA" id="ARBA00001970"/>
    </source>
</evidence>
<comment type="subcellular location">
    <subcellularLocation>
        <location evidence="2">Membrane</location>
        <topology evidence="2">Multi-pass membrane protein</topology>
    </subcellularLocation>
</comment>
<dbReference type="GO" id="GO:0016020">
    <property type="term" value="C:membrane"/>
    <property type="evidence" value="ECO:0007669"/>
    <property type="project" value="UniProtKB-SubCell"/>
</dbReference>
<name>A0A6A2ZTI6_HIBSY</name>
<keyword evidence="5 11" id="KW-0812">Transmembrane</keyword>
<accession>A0A6A2ZTI6</accession>
<evidence type="ECO:0000256" key="2">
    <source>
        <dbReference type="ARBA" id="ARBA00004141"/>
    </source>
</evidence>
<organism evidence="14 15">
    <name type="scientific">Hibiscus syriacus</name>
    <name type="common">Rose of Sharon</name>
    <dbReference type="NCBI Taxonomy" id="106335"/>
    <lineage>
        <taxon>Eukaryota</taxon>
        <taxon>Viridiplantae</taxon>
        <taxon>Streptophyta</taxon>
        <taxon>Embryophyta</taxon>
        <taxon>Tracheophyta</taxon>
        <taxon>Spermatophyta</taxon>
        <taxon>Magnoliopsida</taxon>
        <taxon>eudicotyledons</taxon>
        <taxon>Gunneridae</taxon>
        <taxon>Pentapetalae</taxon>
        <taxon>rosids</taxon>
        <taxon>malvids</taxon>
        <taxon>Malvales</taxon>
        <taxon>Malvaceae</taxon>
        <taxon>Malvoideae</taxon>
        <taxon>Hibiscus</taxon>
    </lineage>
</organism>
<keyword evidence="6" id="KW-0479">Metal-binding</keyword>
<keyword evidence="4" id="KW-0349">Heme</keyword>
<dbReference type="SMART" id="SM00665">
    <property type="entry name" value="B561"/>
    <property type="match status" value="1"/>
</dbReference>
<evidence type="ECO:0000256" key="6">
    <source>
        <dbReference type="ARBA" id="ARBA00022723"/>
    </source>
</evidence>
<keyword evidence="7" id="KW-0249">Electron transport</keyword>
<gene>
    <name evidence="14" type="ORF">F3Y22_tig00110729pilonHSYRG00080</name>
</gene>
<dbReference type="InterPro" id="IPR006593">
    <property type="entry name" value="Cyt_b561/ferric_Rdtase_TM"/>
</dbReference>
<dbReference type="PANTHER" id="PTHR15422">
    <property type="entry name" value="OS05G0565100 PROTEIN"/>
    <property type="match status" value="1"/>
</dbReference>
<keyword evidence="3" id="KW-0813">Transport</keyword>
<evidence type="ECO:0000256" key="9">
    <source>
        <dbReference type="ARBA" id="ARBA00023004"/>
    </source>
</evidence>
<dbReference type="GO" id="GO:0020037">
    <property type="term" value="F:heme binding"/>
    <property type="evidence" value="ECO:0007669"/>
    <property type="project" value="TreeGrafter"/>
</dbReference>
<feature type="domain" description="Cytochrome b561" evidence="13">
    <location>
        <begin position="19"/>
        <end position="217"/>
    </location>
</feature>
<comment type="caution">
    <text evidence="14">The sequence shown here is derived from an EMBL/GenBank/DDBJ whole genome shotgun (WGS) entry which is preliminary data.</text>
</comment>
<evidence type="ECO:0000256" key="5">
    <source>
        <dbReference type="ARBA" id="ARBA00022692"/>
    </source>
</evidence>
<keyword evidence="9" id="KW-0408">Iron</keyword>
<feature type="transmembrane region" description="Helical" evidence="11">
    <location>
        <begin position="94"/>
        <end position="112"/>
    </location>
</feature>
<dbReference type="Pfam" id="PF03188">
    <property type="entry name" value="Cytochrom_B561"/>
    <property type="match status" value="1"/>
</dbReference>
<evidence type="ECO:0000313" key="15">
    <source>
        <dbReference type="Proteomes" id="UP000436088"/>
    </source>
</evidence>
<feature type="chain" id="PRO_5025642325" evidence="12">
    <location>
        <begin position="26"/>
        <end position="304"/>
    </location>
</feature>
<keyword evidence="10 11" id="KW-0472">Membrane</keyword>